<proteinExistence type="predicted"/>
<evidence type="ECO:0000313" key="1">
    <source>
        <dbReference type="EMBL" id="ETT86664.1"/>
    </source>
</evidence>
<accession>W4F2F6</accession>
<comment type="caution">
    <text evidence="1">The sequence shown here is derived from an EMBL/GenBank/DDBJ whole genome shotgun (WGS) entry which is preliminary data.</text>
</comment>
<organism evidence="1 2">
    <name type="scientific">Viridibacillus arenosi FSL R5-213</name>
    <dbReference type="NCBI Taxonomy" id="1227360"/>
    <lineage>
        <taxon>Bacteria</taxon>
        <taxon>Bacillati</taxon>
        <taxon>Bacillota</taxon>
        <taxon>Bacilli</taxon>
        <taxon>Bacillales</taxon>
        <taxon>Caryophanaceae</taxon>
        <taxon>Viridibacillus</taxon>
    </lineage>
</organism>
<sequence>MKKTKRNMLIAIFVSVAILTIGGARILQIERNYQAHKPILEECISNYGTVIIEKKRFWSLSTATCKGS</sequence>
<protein>
    <submittedName>
        <fullName evidence="1">Uncharacterized protein</fullName>
    </submittedName>
</protein>
<evidence type="ECO:0000313" key="2">
    <source>
        <dbReference type="Proteomes" id="UP000019062"/>
    </source>
</evidence>
<keyword evidence="2" id="KW-1185">Reference proteome</keyword>
<dbReference type="EMBL" id="ASQA01000013">
    <property type="protein sequence ID" value="ETT86664.1"/>
    <property type="molecule type" value="Genomic_DNA"/>
</dbReference>
<name>W4F2F6_9BACL</name>
<dbReference type="eggNOG" id="ENOG502ZN4Y">
    <property type="taxonomic scope" value="Bacteria"/>
</dbReference>
<gene>
    <name evidence="1" type="ORF">C176_08127</name>
</gene>
<reference evidence="1 2" key="1">
    <citation type="journal article" date="2014" name="BMC Genomics">
        <title>Genomic comparison of sporeforming bacilli isolated from milk.</title>
        <authorList>
            <person name="Moreno Switt A.I."/>
            <person name="Andrus A.D."/>
            <person name="Ranieri M.L."/>
            <person name="Orsi R.H."/>
            <person name="Ivy R."/>
            <person name="den Bakker H.C."/>
            <person name="Martin N.H."/>
            <person name="Wiedmann M."/>
            <person name="Boor K.J."/>
        </authorList>
    </citation>
    <scope>NUCLEOTIDE SEQUENCE [LARGE SCALE GENOMIC DNA]</scope>
    <source>
        <strain evidence="1 2">FSL R5-213</strain>
    </source>
</reference>
<dbReference type="Proteomes" id="UP000019062">
    <property type="component" value="Unassembled WGS sequence"/>
</dbReference>
<dbReference type="AlphaFoldDB" id="W4F2F6"/>
<dbReference type="RefSeq" id="WP_038182451.1">
    <property type="nucleotide sequence ID" value="NZ_ASQA01000013.1"/>
</dbReference>